<gene>
    <name evidence="1" type="ORF">PR048_016516</name>
</gene>
<comment type="caution">
    <text evidence="1">The sequence shown here is derived from an EMBL/GenBank/DDBJ whole genome shotgun (WGS) entry which is preliminary data.</text>
</comment>
<name>A0ABQ9HK00_9NEOP</name>
<dbReference type="Proteomes" id="UP001159363">
    <property type="component" value="Chromosome 4"/>
</dbReference>
<organism evidence="1 2">
    <name type="scientific">Dryococelus australis</name>
    <dbReference type="NCBI Taxonomy" id="614101"/>
    <lineage>
        <taxon>Eukaryota</taxon>
        <taxon>Metazoa</taxon>
        <taxon>Ecdysozoa</taxon>
        <taxon>Arthropoda</taxon>
        <taxon>Hexapoda</taxon>
        <taxon>Insecta</taxon>
        <taxon>Pterygota</taxon>
        <taxon>Neoptera</taxon>
        <taxon>Polyneoptera</taxon>
        <taxon>Phasmatodea</taxon>
        <taxon>Verophasmatodea</taxon>
        <taxon>Anareolatae</taxon>
        <taxon>Phasmatidae</taxon>
        <taxon>Eurycanthinae</taxon>
        <taxon>Dryococelus</taxon>
    </lineage>
</organism>
<reference evidence="1 2" key="1">
    <citation type="submission" date="2023-02" db="EMBL/GenBank/DDBJ databases">
        <title>LHISI_Scaffold_Assembly.</title>
        <authorList>
            <person name="Stuart O.P."/>
            <person name="Cleave R."/>
            <person name="Magrath M.J.L."/>
            <person name="Mikheyev A.S."/>
        </authorList>
    </citation>
    <scope>NUCLEOTIDE SEQUENCE [LARGE SCALE GENOMIC DNA]</scope>
    <source>
        <strain evidence="1">Daus_M_001</strain>
        <tissue evidence="1">Leg muscle</tissue>
    </source>
</reference>
<dbReference type="EMBL" id="JARBHB010000005">
    <property type="protein sequence ID" value="KAJ8884658.1"/>
    <property type="molecule type" value="Genomic_DNA"/>
</dbReference>
<keyword evidence="2" id="KW-1185">Reference proteome</keyword>
<evidence type="ECO:0000313" key="1">
    <source>
        <dbReference type="EMBL" id="KAJ8884658.1"/>
    </source>
</evidence>
<evidence type="ECO:0000313" key="2">
    <source>
        <dbReference type="Proteomes" id="UP001159363"/>
    </source>
</evidence>
<accession>A0ABQ9HK00</accession>
<sequence>MSARADFPSKMGEVKWPQRLLKTLQDGVNARASVGTLVSHCLLAYRYAPQCTNKVSPAHLMFGKAARTRLELIKPQDVRGPEQPIVAEGKRRVQFTVGIKSGKEEEYSRSLAAESYLLNYTIPGSCSRGIASKPLRYGRALIGMVKPLVKTGKGLWSSSQPDYPPVGP</sequence>
<proteinExistence type="predicted"/>
<protein>
    <submittedName>
        <fullName evidence="1">Uncharacterized protein</fullName>
    </submittedName>
</protein>